<dbReference type="RefSeq" id="XP_018148604.1">
    <property type="nucleotide sequence ID" value="XM_018292907.1"/>
</dbReference>
<keyword evidence="2" id="KW-1185">Reference proteome</keyword>
<name>A0A179G589_METCM</name>
<accession>A0A179G589</accession>
<evidence type="ECO:0000313" key="1">
    <source>
        <dbReference type="EMBL" id="OAQ72521.1"/>
    </source>
</evidence>
<dbReference type="GeneID" id="28856901"/>
<organism evidence="1 2">
    <name type="scientific">Pochonia chlamydosporia 170</name>
    <dbReference type="NCBI Taxonomy" id="1380566"/>
    <lineage>
        <taxon>Eukaryota</taxon>
        <taxon>Fungi</taxon>
        <taxon>Dikarya</taxon>
        <taxon>Ascomycota</taxon>
        <taxon>Pezizomycotina</taxon>
        <taxon>Sordariomycetes</taxon>
        <taxon>Hypocreomycetidae</taxon>
        <taxon>Hypocreales</taxon>
        <taxon>Clavicipitaceae</taxon>
        <taxon>Pochonia</taxon>
    </lineage>
</organism>
<protein>
    <submittedName>
        <fullName evidence="1">Uncharacterized protein</fullName>
    </submittedName>
</protein>
<proteinExistence type="predicted"/>
<gene>
    <name evidence="1" type="ORF">VFPPC_15154</name>
</gene>
<evidence type="ECO:0000313" key="2">
    <source>
        <dbReference type="Proteomes" id="UP000078397"/>
    </source>
</evidence>
<reference evidence="1 2" key="1">
    <citation type="journal article" date="2016" name="PLoS Pathog.">
        <title>Biosynthesis of antibiotic leucinostatins in bio-control fungus Purpureocillium lilacinum and their inhibition on phytophthora revealed by genome mining.</title>
        <authorList>
            <person name="Wang G."/>
            <person name="Liu Z."/>
            <person name="Lin R."/>
            <person name="Li E."/>
            <person name="Mao Z."/>
            <person name="Ling J."/>
            <person name="Yang Y."/>
            <person name="Yin W.B."/>
            <person name="Xie B."/>
        </authorList>
    </citation>
    <scope>NUCLEOTIDE SEQUENCE [LARGE SCALE GENOMIC DNA]</scope>
    <source>
        <strain evidence="1">170</strain>
    </source>
</reference>
<dbReference type="EMBL" id="LSBJ02000001">
    <property type="protein sequence ID" value="OAQ72521.1"/>
    <property type="molecule type" value="Genomic_DNA"/>
</dbReference>
<dbReference type="Proteomes" id="UP000078397">
    <property type="component" value="Unassembled WGS sequence"/>
</dbReference>
<sequence length="52" mass="6224">MQMHRLAIHAALFSMYFPQFRYFHGYTQLRCRVMTFKDRLRNGKRSVAVGGE</sequence>
<comment type="caution">
    <text evidence="1">The sequence shown here is derived from an EMBL/GenBank/DDBJ whole genome shotgun (WGS) entry which is preliminary data.</text>
</comment>
<dbReference type="AlphaFoldDB" id="A0A179G589"/>
<dbReference type="KEGG" id="pchm:VFPPC_15154"/>